<sequence>MSTASRSPRRNRNTVQHAGSSSRRGSAASWCSVGHDNHDPAPPFVSGSKPATRLLPGDGLGFHMMRSEADQGGFPLFISHSPVTHGSPPHPAPSTPPHVQSTAYALPAASKVSGKSKLPPRAKPDIPHDAPDQSHPQQWPTQEQQHHEDAHDKSGTQRKQRTRNSRIKCHACGTGETPEWRCGPDGLGTLCNVCGLVFAKQQRRRSGAWQY</sequence>
<dbReference type="EMBL" id="JAAVMX010000005">
    <property type="protein sequence ID" value="KAF4508573.1"/>
    <property type="molecule type" value="Genomic_DNA"/>
</dbReference>
<keyword evidence="8" id="KW-1185">Reference proteome</keyword>
<dbReference type="AlphaFoldDB" id="A0A8H4PQI2"/>
<gene>
    <name evidence="7" type="ORF">G6O67_004932</name>
</gene>
<dbReference type="InterPro" id="IPR000679">
    <property type="entry name" value="Znf_GATA"/>
</dbReference>
<keyword evidence="1" id="KW-0479">Metal-binding</keyword>
<dbReference type="Pfam" id="PF00320">
    <property type="entry name" value="GATA"/>
    <property type="match status" value="1"/>
</dbReference>
<proteinExistence type="predicted"/>
<evidence type="ECO:0000256" key="1">
    <source>
        <dbReference type="ARBA" id="ARBA00022723"/>
    </source>
</evidence>
<evidence type="ECO:0000313" key="7">
    <source>
        <dbReference type="EMBL" id="KAF4508573.1"/>
    </source>
</evidence>
<feature type="compositionally biased region" description="Basic and acidic residues" evidence="5">
    <location>
        <begin position="122"/>
        <end position="132"/>
    </location>
</feature>
<name>A0A8H4PQI2_9HYPO</name>
<evidence type="ECO:0000259" key="6">
    <source>
        <dbReference type="PROSITE" id="PS50114"/>
    </source>
</evidence>
<dbReference type="GO" id="GO:0008270">
    <property type="term" value="F:zinc ion binding"/>
    <property type="evidence" value="ECO:0007669"/>
    <property type="project" value="UniProtKB-KW"/>
</dbReference>
<keyword evidence="3" id="KW-0862">Zinc</keyword>
<feature type="compositionally biased region" description="Basic and acidic residues" evidence="5">
    <location>
        <begin position="144"/>
        <end position="155"/>
    </location>
</feature>
<feature type="region of interest" description="Disordered" evidence="5">
    <location>
        <begin position="1"/>
        <end position="34"/>
    </location>
</feature>
<dbReference type="GO" id="GO:0043565">
    <property type="term" value="F:sequence-specific DNA binding"/>
    <property type="evidence" value="ECO:0007669"/>
    <property type="project" value="InterPro"/>
</dbReference>
<feature type="region of interest" description="Disordered" evidence="5">
    <location>
        <begin position="73"/>
        <end position="165"/>
    </location>
</feature>
<dbReference type="InterPro" id="IPR051140">
    <property type="entry name" value="GATA_TF"/>
</dbReference>
<evidence type="ECO:0000256" key="4">
    <source>
        <dbReference type="PROSITE-ProRule" id="PRU00094"/>
    </source>
</evidence>
<dbReference type="InterPro" id="IPR013088">
    <property type="entry name" value="Znf_NHR/GATA"/>
</dbReference>
<evidence type="ECO:0000256" key="2">
    <source>
        <dbReference type="ARBA" id="ARBA00022771"/>
    </source>
</evidence>
<evidence type="ECO:0000256" key="3">
    <source>
        <dbReference type="ARBA" id="ARBA00022833"/>
    </source>
</evidence>
<dbReference type="PANTHER" id="PTHR45658">
    <property type="entry name" value="GATA TRANSCRIPTION FACTOR"/>
    <property type="match status" value="1"/>
</dbReference>
<reference evidence="7 8" key="1">
    <citation type="journal article" date="2020" name="Genome Biol. Evol.">
        <title>A new high-quality draft genome assembly of the Chinese cordyceps Ophiocordyceps sinensis.</title>
        <authorList>
            <person name="Shu R."/>
            <person name="Zhang J."/>
            <person name="Meng Q."/>
            <person name="Zhang H."/>
            <person name="Zhou G."/>
            <person name="Li M."/>
            <person name="Wu P."/>
            <person name="Zhao Y."/>
            <person name="Chen C."/>
            <person name="Qin Q."/>
        </authorList>
    </citation>
    <scope>NUCLEOTIDE SEQUENCE [LARGE SCALE GENOMIC DNA]</scope>
    <source>
        <strain evidence="7 8">IOZ07</strain>
    </source>
</reference>
<evidence type="ECO:0000256" key="5">
    <source>
        <dbReference type="SAM" id="MobiDB-lite"/>
    </source>
</evidence>
<dbReference type="Proteomes" id="UP000557566">
    <property type="component" value="Unassembled WGS sequence"/>
</dbReference>
<accession>A0A8H4PQI2</accession>
<dbReference type="SMART" id="SM00401">
    <property type="entry name" value="ZnF_GATA"/>
    <property type="match status" value="1"/>
</dbReference>
<comment type="caution">
    <text evidence="7">The sequence shown here is derived from an EMBL/GenBank/DDBJ whole genome shotgun (WGS) entry which is preliminary data.</text>
</comment>
<dbReference type="OrthoDB" id="2162994at2759"/>
<organism evidence="7 8">
    <name type="scientific">Ophiocordyceps sinensis</name>
    <dbReference type="NCBI Taxonomy" id="72228"/>
    <lineage>
        <taxon>Eukaryota</taxon>
        <taxon>Fungi</taxon>
        <taxon>Dikarya</taxon>
        <taxon>Ascomycota</taxon>
        <taxon>Pezizomycotina</taxon>
        <taxon>Sordariomycetes</taxon>
        <taxon>Hypocreomycetidae</taxon>
        <taxon>Hypocreales</taxon>
        <taxon>Ophiocordycipitaceae</taxon>
        <taxon>Ophiocordyceps</taxon>
    </lineage>
</organism>
<feature type="domain" description="GATA-type" evidence="6">
    <location>
        <begin position="163"/>
        <end position="205"/>
    </location>
</feature>
<dbReference type="CDD" id="cd00202">
    <property type="entry name" value="ZnF_GATA"/>
    <property type="match status" value="1"/>
</dbReference>
<feature type="compositionally biased region" description="Basic residues" evidence="5">
    <location>
        <begin position="156"/>
        <end position="165"/>
    </location>
</feature>
<dbReference type="GO" id="GO:0006355">
    <property type="term" value="P:regulation of DNA-templated transcription"/>
    <property type="evidence" value="ECO:0007669"/>
    <property type="project" value="InterPro"/>
</dbReference>
<dbReference type="Gene3D" id="3.30.50.10">
    <property type="entry name" value="Erythroid Transcription Factor GATA-1, subunit A"/>
    <property type="match status" value="1"/>
</dbReference>
<dbReference type="SUPFAM" id="SSF57716">
    <property type="entry name" value="Glucocorticoid receptor-like (DNA-binding domain)"/>
    <property type="match status" value="1"/>
</dbReference>
<protein>
    <recommendedName>
        <fullName evidence="6">GATA-type domain-containing protein</fullName>
    </recommendedName>
</protein>
<feature type="compositionally biased region" description="Low complexity" evidence="5">
    <location>
        <begin position="18"/>
        <end position="29"/>
    </location>
</feature>
<evidence type="ECO:0000313" key="8">
    <source>
        <dbReference type="Proteomes" id="UP000557566"/>
    </source>
</evidence>
<feature type="compositionally biased region" description="Polar residues" evidence="5">
    <location>
        <begin position="134"/>
        <end position="143"/>
    </location>
</feature>
<keyword evidence="2 4" id="KW-0863">Zinc-finger</keyword>
<dbReference type="PROSITE" id="PS50114">
    <property type="entry name" value="GATA_ZN_FINGER_2"/>
    <property type="match status" value="1"/>
</dbReference>